<evidence type="ECO:0000313" key="1">
    <source>
        <dbReference type="EMBL" id="KKL61475.1"/>
    </source>
</evidence>
<sequence length="84" mass="9751">MASEIKIGDLFWDEHHRWSDGSNTIDLCYLVLSADRLNETLYYCCDCFMWVGDGYSIVNNRNFTTDEILKMTKVGNIAQIKSFN</sequence>
<proteinExistence type="predicted"/>
<organism evidence="1">
    <name type="scientific">marine sediment metagenome</name>
    <dbReference type="NCBI Taxonomy" id="412755"/>
    <lineage>
        <taxon>unclassified sequences</taxon>
        <taxon>metagenomes</taxon>
        <taxon>ecological metagenomes</taxon>
    </lineage>
</organism>
<name>A0A0F9FVV5_9ZZZZ</name>
<reference evidence="1" key="1">
    <citation type="journal article" date="2015" name="Nature">
        <title>Complex archaea that bridge the gap between prokaryotes and eukaryotes.</title>
        <authorList>
            <person name="Spang A."/>
            <person name="Saw J.H."/>
            <person name="Jorgensen S.L."/>
            <person name="Zaremba-Niedzwiedzka K."/>
            <person name="Martijn J."/>
            <person name="Lind A.E."/>
            <person name="van Eijk R."/>
            <person name="Schleper C."/>
            <person name="Guy L."/>
            <person name="Ettema T.J."/>
        </authorList>
    </citation>
    <scope>NUCLEOTIDE SEQUENCE</scope>
</reference>
<dbReference type="AlphaFoldDB" id="A0A0F9FVV5"/>
<gene>
    <name evidence="1" type="ORF">LCGC14_2194900</name>
</gene>
<protein>
    <submittedName>
        <fullName evidence="1">Uncharacterized protein</fullName>
    </submittedName>
</protein>
<accession>A0A0F9FVV5</accession>
<dbReference type="EMBL" id="LAZR01028807">
    <property type="protein sequence ID" value="KKL61475.1"/>
    <property type="molecule type" value="Genomic_DNA"/>
</dbReference>
<comment type="caution">
    <text evidence="1">The sequence shown here is derived from an EMBL/GenBank/DDBJ whole genome shotgun (WGS) entry which is preliminary data.</text>
</comment>